<dbReference type="InterPro" id="IPR002386">
    <property type="entry name" value="Amicyanin/Pseudoazurin"/>
</dbReference>
<evidence type="ECO:0000256" key="3">
    <source>
        <dbReference type="ARBA" id="ARBA00022448"/>
    </source>
</evidence>
<sequence length="157" mass="17200">MKKSLFALLLTASVSAFAANHEVKMLNNGADGGMVFEPGFVKAAVGDTVTFKPTHKGHWVQSKAVPEGVENFLSEEDQEFTLKLTKEGVYVYTCPPHRMMNMSGVIQVGKPVNKAQAQAAVDEMEKRAMQNKGPYIRLTSAISNNRKGQYAVVYCLS</sequence>
<feature type="binding site" evidence="9">
    <location>
        <position position="94"/>
    </location>
    <ligand>
        <name>Cu cation</name>
        <dbReference type="ChEBI" id="CHEBI:23378"/>
    </ligand>
</feature>
<organism evidence="12 13">
    <name type="scientific">Neisseria brasiliensis</name>
    <dbReference type="NCBI Taxonomy" id="2666100"/>
    <lineage>
        <taxon>Bacteria</taxon>
        <taxon>Pseudomonadati</taxon>
        <taxon>Pseudomonadota</taxon>
        <taxon>Betaproteobacteria</taxon>
        <taxon>Neisseriales</taxon>
        <taxon>Neisseriaceae</taxon>
        <taxon>Neisseria</taxon>
    </lineage>
</organism>
<keyword evidence="7 9" id="KW-0186">Copper</keyword>
<dbReference type="InterPro" id="IPR012745">
    <property type="entry name" value="Pseudoazurin"/>
</dbReference>
<dbReference type="PRINTS" id="PR00155">
    <property type="entry name" value="AMICYANIN"/>
</dbReference>
<dbReference type="RefSeq" id="WP_097784616.1">
    <property type="nucleotide sequence ID" value="NZ_WJXO01000001.1"/>
</dbReference>
<feature type="chain" id="PRO_5030765906" description="Pseudoazurin" evidence="10">
    <location>
        <begin position="19"/>
        <end position="157"/>
    </location>
</feature>
<keyword evidence="3" id="KW-0813">Transport</keyword>
<dbReference type="GO" id="GO:0009279">
    <property type="term" value="C:cell outer membrane"/>
    <property type="evidence" value="ECO:0007669"/>
    <property type="project" value="UniProtKB-SubCell"/>
</dbReference>
<feature type="domain" description="Blue (type 1) copper" evidence="11">
    <location>
        <begin position="24"/>
        <end position="108"/>
    </location>
</feature>
<dbReference type="Gene3D" id="2.60.40.420">
    <property type="entry name" value="Cupredoxins - blue copper proteins"/>
    <property type="match status" value="1"/>
</dbReference>
<evidence type="ECO:0000256" key="7">
    <source>
        <dbReference type="ARBA" id="ARBA00023008"/>
    </source>
</evidence>
<evidence type="ECO:0000256" key="9">
    <source>
        <dbReference type="PIRSR" id="PIRSR602386-1"/>
    </source>
</evidence>
<comment type="subcellular location">
    <subcellularLocation>
        <location evidence="2">Cell outer membrane</location>
        <topology evidence="2">Lipid-anchor</topology>
    </subcellularLocation>
    <subcellularLocation>
        <location evidence="1">Periplasm</location>
    </subcellularLocation>
</comment>
<proteinExistence type="predicted"/>
<dbReference type="AlphaFoldDB" id="A0A7X2KYK3"/>
<reference evidence="12" key="1">
    <citation type="journal article" name="Emerg. Infect. Dis.">
        <title>Two cases of a newly characterized neisseria species.</title>
        <authorList>
            <person name="Mustapha M."/>
            <person name="Lemos A.P.S."/>
            <person name="Harrison L.H."/>
            <person name="Vantyne D."/>
            <person name="Sacchi C.T."/>
        </authorList>
    </citation>
    <scope>NUCLEOTIDE SEQUENCE</scope>
    <source>
        <strain evidence="12">N.95.16</strain>
    </source>
</reference>
<evidence type="ECO:0000256" key="8">
    <source>
        <dbReference type="NCBIfam" id="TIGR02375"/>
    </source>
</evidence>
<keyword evidence="4 9" id="KW-0479">Metal-binding</keyword>
<feature type="binding site" evidence="9">
    <location>
        <position position="102"/>
    </location>
    <ligand>
        <name>Cu cation</name>
        <dbReference type="ChEBI" id="CHEBI:23378"/>
    </ligand>
</feature>
<feature type="binding site" evidence="9">
    <location>
        <position position="97"/>
    </location>
    <ligand>
        <name>Cu cation</name>
        <dbReference type="ChEBI" id="CHEBI:23378"/>
    </ligand>
</feature>
<evidence type="ECO:0000313" key="12">
    <source>
        <dbReference type="EMBL" id="MRN38102.1"/>
    </source>
</evidence>
<dbReference type="Pfam" id="PF00127">
    <property type="entry name" value="Copper-bind"/>
    <property type="match status" value="1"/>
</dbReference>
<dbReference type="GO" id="GO:0009055">
    <property type="term" value="F:electron transfer activity"/>
    <property type="evidence" value="ECO:0007669"/>
    <property type="project" value="InterPro"/>
</dbReference>
<name>A0A7X2KYK3_9NEIS</name>
<accession>A0A7X2KYK3</accession>
<evidence type="ECO:0000313" key="13">
    <source>
        <dbReference type="Proteomes" id="UP000486297"/>
    </source>
</evidence>
<keyword evidence="6" id="KW-0249">Electron transport</keyword>
<dbReference type="GO" id="GO:0005507">
    <property type="term" value="F:copper ion binding"/>
    <property type="evidence" value="ECO:0007669"/>
    <property type="project" value="UniProtKB-UniRule"/>
</dbReference>
<dbReference type="EMBL" id="WJXO01000001">
    <property type="protein sequence ID" value="MRN38102.1"/>
    <property type="molecule type" value="Genomic_DNA"/>
</dbReference>
<protein>
    <recommendedName>
        <fullName evidence="8">Pseudoazurin</fullName>
    </recommendedName>
</protein>
<evidence type="ECO:0000256" key="6">
    <source>
        <dbReference type="ARBA" id="ARBA00022982"/>
    </source>
</evidence>
<dbReference type="NCBIfam" id="TIGR02375">
    <property type="entry name" value="pseudoazurin"/>
    <property type="match status" value="1"/>
</dbReference>
<dbReference type="Proteomes" id="UP000486297">
    <property type="component" value="Unassembled WGS sequence"/>
</dbReference>
<keyword evidence="13" id="KW-1185">Reference proteome</keyword>
<comment type="caution">
    <text evidence="12">The sequence shown here is derived from an EMBL/GenBank/DDBJ whole genome shotgun (WGS) entry which is preliminary data.</text>
</comment>
<keyword evidence="5" id="KW-0574">Periplasm</keyword>
<evidence type="ECO:0000256" key="4">
    <source>
        <dbReference type="ARBA" id="ARBA00022723"/>
    </source>
</evidence>
<gene>
    <name evidence="12" type="ORF">GJU80_06275</name>
</gene>
<dbReference type="InterPro" id="IPR000923">
    <property type="entry name" value="BlueCu_1"/>
</dbReference>
<dbReference type="InterPro" id="IPR008972">
    <property type="entry name" value="Cupredoxin"/>
</dbReference>
<dbReference type="SUPFAM" id="SSF49503">
    <property type="entry name" value="Cupredoxins"/>
    <property type="match status" value="1"/>
</dbReference>
<evidence type="ECO:0000256" key="5">
    <source>
        <dbReference type="ARBA" id="ARBA00022764"/>
    </source>
</evidence>
<evidence type="ECO:0000256" key="1">
    <source>
        <dbReference type="ARBA" id="ARBA00004418"/>
    </source>
</evidence>
<feature type="signal peptide" evidence="10">
    <location>
        <begin position="1"/>
        <end position="18"/>
    </location>
</feature>
<evidence type="ECO:0000256" key="10">
    <source>
        <dbReference type="SAM" id="SignalP"/>
    </source>
</evidence>
<evidence type="ECO:0000256" key="2">
    <source>
        <dbReference type="ARBA" id="ARBA00004459"/>
    </source>
</evidence>
<comment type="cofactor">
    <cofactor evidence="9">
        <name>Cu cation</name>
        <dbReference type="ChEBI" id="CHEBI:23378"/>
    </cofactor>
    <text evidence="9">Binds 1 copper ion per subunit.</text>
</comment>
<keyword evidence="10" id="KW-0732">Signal</keyword>
<feature type="binding site" evidence="9">
    <location>
        <position position="58"/>
    </location>
    <ligand>
        <name>Cu cation</name>
        <dbReference type="ChEBI" id="CHEBI:23378"/>
    </ligand>
</feature>
<dbReference type="GO" id="GO:0042597">
    <property type="term" value="C:periplasmic space"/>
    <property type="evidence" value="ECO:0007669"/>
    <property type="project" value="UniProtKB-SubCell"/>
</dbReference>
<evidence type="ECO:0000259" key="11">
    <source>
        <dbReference type="Pfam" id="PF00127"/>
    </source>
</evidence>